<keyword evidence="4 7" id="KW-1133">Transmembrane helix</keyword>
<dbReference type="PANTHER" id="PTHR30589">
    <property type="entry name" value="PROLIPOPROTEIN DIACYLGLYCERYL TRANSFERASE"/>
    <property type="match status" value="1"/>
</dbReference>
<evidence type="ECO:0000256" key="6">
    <source>
        <dbReference type="SAM" id="MobiDB-lite"/>
    </source>
</evidence>
<feature type="transmembrane region" description="Helical" evidence="7">
    <location>
        <begin position="183"/>
        <end position="201"/>
    </location>
</feature>
<feature type="region of interest" description="Disordered" evidence="6">
    <location>
        <begin position="271"/>
        <end position="295"/>
    </location>
</feature>
<evidence type="ECO:0000313" key="8">
    <source>
        <dbReference type="EMBL" id="CAB4690715.1"/>
    </source>
</evidence>
<dbReference type="HAMAP" id="MF_01147">
    <property type="entry name" value="Lgt"/>
    <property type="match status" value="1"/>
</dbReference>
<feature type="transmembrane region" description="Helical" evidence="7">
    <location>
        <begin position="237"/>
        <end position="258"/>
    </location>
</feature>
<feature type="transmembrane region" description="Helical" evidence="7">
    <location>
        <begin position="123"/>
        <end position="141"/>
    </location>
</feature>
<keyword evidence="2" id="KW-0808">Transferase</keyword>
<dbReference type="EMBL" id="CAEZXP010000001">
    <property type="protein sequence ID" value="CAB4690715.1"/>
    <property type="molecule type" value="Genomic_DNA"/>
</dbReference>
<dbReference type="Pfam" id="PF01790">
    <property type="entry name" value="LGT"/>
    <property type="match status" value="1"/>
</dbReference>
<evidence type="ECO:0000256" key="7">
    <source>
        <dbReference type="SAM" id="Phobius"/>
    </source>
</evidence>
<evidence type="ECO:0000256" key="5">
    <source>
        <dbReference type="ARBA" id="ARBA00023136"/>
    </source>
</evidence>
<keyword evidence="5 7" id="KW-0472">Membrane</keyword>
<keyword evidence="1" id="KW-1003">Cell membrane</keyword>
<dbReference type="GO" id="GO:0042158">
    <property type="term" value="P:lipoprotein biosynthetic process"/>
    <property type="evidence" value="ECO:0007669"/>
    <property type="project" value="InterPro"/>
</dbReference>
<feature type="transmembrane region" description="Helical" evidence="7">
    <location>
        <begin position="55"/>
        <end position="74"/>
    </location>
</feature>
<sequence length="295" mass="32678">MLAFLIASIPSPSSGVLHLGPLKLHMYGLTLLAAIALCVWLTSVRWQRLGGDGDLVLRVAVWGVGAGVVGARAYHDVTSWQQVPTPKIKGVFEIWQGGLGIWGGVLLGTVVGAWVVRRAGANVAMFLDAAAPGLLLAQGIGRIGNWWNQELYGKPTSLPWGLEIDTAHRPVTGLAHATYHPTFLYELLWDLVGVVLLLWIAKRRDIRAPGLFALYIVWYCFGRFFEELLRIDPSHHYLGLRLNAWVSIVVFAGALWAFRQITRDKQVFPRPHRRQKPLDPAHPAGPKMSIPKGRK</sequence>
<feature type="transmembrane region" description="Helical" evidence="7">
    <location>
        <begin position="208"/>
        <end position="225"/>
    </location>
</feature>
<feature type="transmembrane region" description="Helical" evidence="7">
    <location>
        <begin position="25"/>
        <end position="43"/>
    </location>
</feature>
<keyword evidence="3 7" id="KW-0812">Transmembrane</keyword>
<dbReference type="GO" id="GO:0008961">
    <property type="term" value="F:phosphatidylglycerol-prolipoprotein diacylglyceryl transferase activity"/>
    <property type="evidence" value="ECO:0007669"/>
    <property type="project" value="InterPro"/>
</dbReference>
<accession>A0A6J6P1Q4</accession>
<dbReference type="AlphaFoldDB" id="A0A6J6P1Q4"/>
<dbReference type="PANTHER" id="PTHR30589:SF0">
    <property type="entry name" value="PHOSPHATIDYLGLYCEROL--PROLIPOPROTEIN DIACYLGLYCERYL TRANSFERASE"/>
    <property type="match status" value="1"/>
</dbReference>
<evidence type="ECO:0000256" key="1">
    <source>
        <dbReference type="ARBA" id="ARBA00022475"/>
    </source>
</evidence>
<dbReference type="InterPro" id="IPR001640">
    <property type="entry name" value="Lgt"/>
</dbReference>
<proteinExistence type="inferred from homology"/>
<evidence type="ECO:0000256" key="2">
    <source>
        <dbReference type="ARBA" id="ARBA00022679"/>
    </source>
</evidence>
<name>A0A6J6P1Q4_9ZZZZ</name>
<evidence type="ECO:0000256" key="3">
    <source>
        <dbReference type="ARBA" id="ARBA00022692"/>
    </source>
</evidence>
<reference evidence="8" key="1">
    <citation type="submission" date="2020-05" db="EMBL/GenBank/DDBJ databases">
        <authorList>
            <person name="Chiriac C."/>
            <person name="Salcher M."/>
            <person name="Ghai R."/>
            <person name="Kavagutti S V."/>
        </authorList>
    </citation>
    <scope>NUCLEOTIDE SEQUENCE</scope>
</reference>
<protein>
    <submittedName>
        <fullName evidence="8">Unannotated protein</fullName>
    </submittedName>
</protein>
<dbReference type="GO" id="GO:0005886">
    <property type="term" value="C:plasma membrane"/>
    <property type="evidence" value="ECO:0007669"/>
    <property type="project" value="InterPro"/>
</dbReference>
<dbReference type="NCBIfam" id="TIGR00544">
    <property type="entry name" value="lgt"/>
    <property type="match status" value="1"/>
</dbReference>
<feature type="transmembrane region" description="Helical" evidence="7">
    <location>
        <begin position="94"/>
        <end position="116"/>
    </location>
</feature>
<organism evidence="8">
    <name type="scientific">freshwater metagenome</name>
    <dbReference type="NCBI Taxonomy" id="449393"/>
    <lineage>
        <taxon>unclassified sequences</taxon>
        <taxon>metagenomes</taxon>
        <taxon>ecological metagenomes</taxon>
    </lineage>
</organism>
<evidence type="ECO:0000256" key="4">
    <source>
        <dbReference type="ARBA" id="ARBA00022989"/>
    </source>
</evidence>
<gene>
    <name evidence="8" type="ORF">UFOPK2399_00694</name>
</gene>